<dbReference type="SUPFAM" id="SSF50978">
    <property type="entry name" value="WD40 repeat-like"/>
    <property type="match status" value="1"/>
</dbReference>
<dbReference type="EMBL" id="FR946345">
    <property type="protein sequence ID" value="CDQ99418.1"/>
    <property type="molecule type" value="Genomic_DNA"/>
</dbReference>
<dbReference type="PANTHER" id="PTHR22847:SF637">
    <property type="entry name" value="WD REPEAT DOMAIN 5B"/>
    <property type="match status" value="1"/>
</dbReference>
<dbReference type="InterPro" id="IPR015943">
    <property type="entry name" value="WD40/YVTN_repeat-like_dom_sf"/>
</dbReference>
<evidence type="ECO:0000256" key="2">
    <source>
        <dbReference type="ARBA" id="ARBA00022737"/>
    </source>
</evidence>
<proteinExistence type="predicted"/>
<sequence length="110" mass="11998">MFVVCSRNKSSLKSLSRLVVQPHQGSIYSACFSHDGTKIASCGSSKTLRVFKSTSGEKLLEIQAHDDEVLCCAFSPDDRLLATCSSDRKVKYLCCVPGLECGAWDSDEDV</sequence>
<dbReference type="SMART" id="SM00320">
    <property type="entry name" value="WD40"/>
    <property type="match status" value="2"/>
</dbReference>
<dbReference type="Pfam" id="PF00400">
    <property type="entry name" value="WD40"/>
    <property type="match status" value="2"/>
</dbReference>
<dbReference type="STRING" id="8022.A0A060Z5Q0"/>
<feature type="repeat" description="WD" evidence="3">
    <location>
        <begin position="62"/>
        <end position="91"/>
    </location>
</feature>
<organism evidence="4 5">
    <name type="scientific">Oncorhynchus mykiss</name>
    <name type="common">Rainbow trout</name>
    <name type="synonym">Salmo gairdneri</name>
    <dbReference type="NCBI Taxonomy" id="8022"/>
    <lineage>
        <taxon>Eukaryota</taxon>
        <taxon>Metazoa</taxon>
        <taxon>Chordata</taxon>
        <taxon>Craniata</taxon>
        <taxon>Vertebrata</taxon>
        <taxon>Euteleostomi</taxon>
        <taxon>Actinopterygii</taxon>
        <taxon>Neopterygii</taxon>
        <taxon>Teleostei</taxon>
        <taxon>Protacanthopterygii</taxon>
        <taxon>Salmoniformes</taxon>
        <taxon>Salmonidae</taxon>
        <taxon>Salmoninae</taxon>
        <taxon>Oncorhynchus</taxon>
    </lineage>
</organism>
<evidence type="ECO:0000256" key="1">
    <source>
        <dbReference type="ARBA" id="ARBA00022574"/>
    </source>
</evidence>
<evidence type="ECO:0000256" key="3">
    <source>
        <dbReference type="PROSITE-ProRule" id="PRU00221"/>
    </source>
</evidence>
<dbReference type="Gene3D" id="2.130.10.10">
    <property type="entry name" value="YVTN repeat-like/Quinoprotein amine dehydrogenase"/>
    <property type="match status" value="1"/>
</dbReference>
<reference evidence="4" key="2">
    <citation type="submission" date="2014-03" db="EMBL/GenBank/DDBJ databases">
        <authorList>
            <person name="Genoscope - CEA"/>
        </authorList>
    </citation>
    <scope>NUCLEOTIDE SEQUENCE</scope>
</reference>
<gene>
    <name evidence="4" type="ORF">GSONMT00060704001</name>
</gene>
<accession>A0A060Z5Q0</accession>
<keyword evidence="1 3" id="KW-0853">WD repeat</keyword>
<dbReference type="InterPro" id="IPR001680">
    <property type="entry name" value="WD40_rpt"/>
</dbReference>
<dbReference type="InterPro" id="IPR036322">
    <property type="entry name" value="WD40_repeat_dom_sf"/>
</dbReference>
<dbReference type="PaxDb" id="8022-A0A060Z5Q0"/>
<dbReference type="AlphaFoldDB" id="A0A060Z5Q0"/>
<name>A0A060Z5Q0_ONCMY</name>
<evidence type="ECO:0000313" key="5">
    <source>
        <dbReference type="Proteomes" id="UP000193380"/>
    </source>
</evidence>
<keyword evidence="2" id="KW-0677">Repeat</keyword>
<dbReference type="PROSITE" id="PS50082">
    <property type="entry name" value="WD_REPEATS_2"/>
    <property type="match status" value="1"/>
</dbReference>
<dbReference type="PANTHER" id="PTHR22847">
    <property type="entry name" value="WD40 REPEAT PROTEIN"/>
    <property type="match status" value="1"/>
</dbReference>
<dbReference type="Proteomes" id="UP000193380">
    <property type="component" value="Unassembled WGS sequence"/>
</dbReference>
<reference evidence="4" key="1">
    <citation type="journal article" date="2014" name="Nat. Commun.">
        <title>The rainbow trout genome provides novel insights into evolution after whole-genome duplication in vertebrates.</title>
        <authorList>
            <person name="Berthelot C."/>
            <person name="Brunet F."/>
            <person name="Chalopin D."/>
            <person name="Juanchich A."/>
            <person name="Bernard M."/>
            <person name="Noel B."/>
            <person name="Bento P."/>
            <person name="Da Silva C."/>
            <person name="Labadie K."/>
            <person name="Alberti A."/>
            <person name="Aury J.M."/>
            <person name="Louis A."/>
            <person name="Dehais P."/>
            <person name="Bardou P."/>
            <person name="Montfort J."/>
            <person name="Klopp C."/>
            <person name="Cabau C."/>
            <person name="Gaspin C."/>
            <person name="Thorgaard G.H."/>
            <person name="Boussaha M."/>
            <person name="Quillet E."/>
            <person name="Guyomard R."/>
            <person name="Galiana D."/>
            <person name="Bobe J."/>
            <person name="Volff J.N."/>
            <person name="Genet C."/>
            <person name="Wincker P."/>
            <person name="Jaillon O."/>
            <person name="Roest Crollius H."/>
            <person name="Guiguen Y."/>
        </authorList>
    </citation>
    <scope>NUCLEOTIDE SEQUENCE [LARGE SCALE GENOMIC DNA]</scope>
</reference>
<dbReference type="GO" id="GO:1990234">
    <property type="term" value="C:transferase complex"/>
    <property type="evidence" value="ECO:0007669"/>
    <property type="project" value="UniProtKB-ARBA"/>
</dbReference>
<evidence type="ECO:0000313" key="4">
    <source>
        <dbReference type="EMBL" id="CDQ99418.1"/>
    </source>
</evidence>
<protein>
    <submittedName>
        <fullName evidence="4">Uncharacterized protein</fullName>
    </submittedName>
</protein>